<feature type="transmembrane region" description="Helical" evidence="1">
    <location>
        <begin position="37"/>
        <end position="65"/>
    </location>
</feature>
<keyword evidence="1" id="KW-0472">Membrane</keyword>
<keyword evidence="3" id="KW-1185">Reference proteome</keyword>
<name>A0A3Q9JID8_9GAMM</name>
<evidence type="ECO:0000313" key="3">
    <source>
        <dbReference type="Proteomes" id="UP000273143"/>
    </source>
</evidence>
<dbReference type="Proteomes" id="UP000273143">
    <property type="component" value="Chromosome"/>
</dbReference>
<keyword evidence="1" id="KW-1133">Transmembrane helix</keyword>
<dbReference type="AlphaFoldDB" id="A0A3Q9JID8"/>
<feature type="transmembrane region" description="Helical" evidence="1">
    <location>
        <begin position="77"/>
        <end position="98"/>
    </location>
</feature>
<organism evidence="2 3">
    <name type="scientific">Entomomonas moraniae</name>
    <dbReference type="NCBI Taxonomy" id="2213226"/>
    <lineage>
        <taxon>Bacteria</taxon>
        <taxon>Pseudomonadati</taxon>
        <taxon>Pseudomonadota</taxon>
        <taxon>Gammaproteobacteria</taxon>
        <taxon>Pseudomonadales</taxon>
        <taxon>Pseudomonadaceae</taxon>
        <taxon>Entomomonas</taxon>
    </lineage>
</organism>
<gene>
    <name evidence="2" type="ORF">DM558_05285</name>
</gene>
<reference evidence="3" key="1">
    <citation type="submission" date="2018-06" db="EMBL/GenBank/DDBJ databases">
        <title>Complete genome of Pseudomonas insecticola strain QZS01.</title>
        <authorList>
            <person name="Wang J."/>
            <person name="Su Q."/>
        </authorList>
    </citation>
    <scope>NUCLEOTIDE SEQUENCE [LARGE SCALE GENOMIC DNA]</scope>
    <source>
        <strain evidence="3">QZS01</strain>
    </source>
</reference>
<evidence type="ECO:0000256" key="1">
    <source>
        <dbReference type="SAM" id="Phobius"/>
    </source>
</evidence>
<protein>
    <submittedName>
        <fullName evidence="2">Uncharacterized protein</fullName>
    </submittedName>
</protein>
<feature type="transmembrane region" description="Helical" evidence="1">
    <location>
        <begin position="110"/>
        <end position="126"/>
    </location>
</feature>
<dbReference type="EMBL" id="CP029822">
    <property type="protein sequence ID" value="AZS50223.1"/>
    <property type="molecule type" value="Genomic_DNA"/>
</dbReference>
<accession>A0A3Q9JID8</accession>
<proteinExistence type="predicted"/>
<dbReference type="KEGG" id="emo:DM558_05285"/>
<evidence type="ECO:0000313" key="2">
    <source>
        <dbReference type="EMBL" id="AZS50223.1"/>
    </source>
</evidence>
<feature type="transmembrane region" description="Helical" evidence="1">
    <location>
        <begin position="12"/>
        <end position="31"/>
    </location>
</feature>
<keyword evidence="1" id="KW-0812">Transmembrane</keyword>
<sequence>MLGFFLPIIISGYLMLFYLMAFICYHGGLRYDYGETFMFMAIVIMPMLFAIYYPCFIQCFLYTVVMEYFNSKIKSHLLFVLISTVYGGLASFAVFYILPKVETILDSNTHLYVVGVGTGFFTGLILRRPYLKSTRKNNSLEFLTQG</sequence>